<dbReference type="InterPro" id="IPR036263">
    <property type="entry name" value="Chorismate_II_sf"/>
</dbReference>
<evidence type="ECO:0000256" key="11">
    <source>
        <dbReference type="ARBA" id="ARBA00023222"/>
    </source>
</evidence>
<comment type="subcellular location">
    <subcellularLocation>
        <location evidence="3">Cytoplasm</location>
    </subcellularLocation>
</comment>
<evidence type="ECO:0000256" key="3">
    <source>
        <dbReference type="ARBA" id="ARBA00004496"/>
    </source>
</evidence>
<keyword evidence="11" id="KW-0584">Phenylalanine biosynthesis</keyword>
<dbReference type="PROSITE" id="PS51171">
    <property type="entry name" value="PREPHENATE_DEHYDR_3"/>
    <property type="match status" value="1"/>
</dbReference>
<dbReference type="AlphaFoldDB" id="A0A1W1C4T9"/>
<evidence type="ECO:0000256" key="16">
    <source>
        <dbReference type="ARBA" id="ARBA00031520"/>
    </source>
</evidence>
<evidence type="ECO:0000256" key="12">
    <source>
        <dbReference type="ARBA" id="ARBA00023235"/>
    </source>
</evidence>
<evidence type="ECO:0000256" key="10">
    <source>
        <dbReference type="ARBA" id="ARBA00023141"/>
    </source>
</evidence>
<evidence type="ECO:0000256" key="6">
    <source>
        <dbReference type="ARBA" id="ARBA00013147"/>
    </source>
</evidence>
<sequence>MSREYKTLDECREAIDAIDDKLLELLNERMKVVHRVGEIKNQSGGAIYRPEREKAIIKRLSKRSQEMGGLLNENAIEAIFLEIFAVARNLERPEKVAYLGPEGTFTHQAAESRFGAMSEYISLNSIEAVFKELEAKRAKFGVVPIENSRDGVVGETLDLLARSDVKIVAELYMPIHISFATKAKSIKDIKRIYSKDKGFGECREFLTEYGLMNVEQIPVESTAKAAILASKDEEAAAICSHIAAKLYGVPVLFENIEDLHDNTTRFVILSDFKNAPSKEDKTSILAKLKDANEAGSLVHFLSDFDKAQINLSKIESRPSRQKDSFGYWFFIDFYGHIDDKNVAEVIQKHKDEITWLGSYVKGENNG</sequence>
<dbReference type="GO" id="GO:0004664">
    <property type="term" value="F:prephenate dehydratase activity"/>
    <property type="evidence" value="ECO:0007669"/>
    <property type="project" value="UniProtKB-EC"/>
</dbReference>
<keyword evidence="13 19" id="KW-0456">Lyase</keyword>
<evidence type="ECO:0000256" key="13">
    <source>
        <dbReference type="ARBA" id="ARBA00023239"/>
    </source>
</evidence>
<organism evidence="19">
    <name type="scientific">hydrothermal vent metagenome</name>
    <dbReference type="NCBI Taxonomy" id="652676"/>
    <lineage>
        <taxon>unclassified sequences</taxon>
        <taxon>metagenomes</taxon>
        <taxon>ecological metagenomes</taxon>
    </lineage>
</organism>
<dbReference type="CDD" id="cd13630">
    <property type="entry name" value="PBP2_PDT_1"/>
    <property type="match status" value="1"/>
</dbReference>
<keyword evidence="9" id="KW-0028">Amino-acid biosynthesis</keyword>
<keyword evidence="10" id="KW-0057">Aromatic amino acid biosynthesis</keyword>
<comment type="catalytic activity">
    <reaction evidence="1">
        <text>chorismate = prephenate</text>
        <dbReference type="Rhea" id="RHEA:13897"/>
        <dbReference type="ChEBI" id="CHEBI:29748"/>
        <dbReference type="ChEBI" id="CHEBI:29934"/>
        <dbReference type="EC" id="5.4.99.5"/>
    </reaction>
</comment>
<keyword evidence="14" id="KW-0511">Multifunctional enzyme</keyword>
<dbReference type="InterPro" id="IPR036979">
    <property type="entry name" value="CM_dom_sf"/>
</dbReference>
<dbReference type="PANTHER" id="PTHR21022:SF19">
    <property type="entry name" value="PREPHENATE DEHYDRATASE-RELATED"/>
    <property type="match status" value="1"/>
</dbReference>
<evidence type="ECO:0000256" key="14">
    <source>
        <dbReference type="ARBA" id="ARBA00023268"/>
    </source>
</evidence>
<reference evidence="19" key="1">
    <citation type="submission" date="2016-10" db="EMBL/GenBank/DDBJ databases">
        <authorList>
            <person name="de Groot N.N."/>
        </authorList>
    </citation>
    <scope>NUCLEOTIDE SEQUENCE</scope>
</reference>
<dbReference type="PROSITE" id="PS00858">
    <property type="entry name" value="PREPHENATE_DEHYDR_2"/>
    <property type="match status" value="1"/>
</dbReference>
<dbReference type="PROSITE" id="PS51168">
    <property type="entry name" value="CHORISMATE_MUT_2"/>
    <property type="match status" value="1"/>
</dbReference>
<dbReference type="SUPFAM" id="SSF55021">
    <property type="entry name" value="ACT-like"/>
    <property type="match status" value="1"/>
</dbReference>
<dbReference type="Pfam" id="PF01817">
    <property type="entry name" value="CM_2"/>
    <property type="match status" value="1"/>
</dbReference>
<dbReference type="Gene3D" id="1.20.59.10">
    <property type="entry name" value="Chorismate mutase"/>
    <property type="match status" value="1"/>
</dbReference>
<dbReference type="InterPro" id="IPR002701">
    <property type="entry name" value="CM_II_prokaryot"/>
</dbReference>
<evidence type="ECO:0000259" key="18">
    <source>
        <dbReference type="PROSITE" id="PS51171"/>
    </source>
</evidence>
<dbReference type="UniPathway" id="UPA00121">
    <property type="reaction ID" value="UER00345"/>
</dbReference>
<keyword evidence="8" id="KW-0963">Cytoplasm</keyword>
<dbReference type="NCBIfam" id="NF008865">
    <property type="entry name" value="PRK11898.1"/>
    <property type="match status" value="1"/>
</dbReference>
<dbReference type="GO" id="GO:0005737">
    <property type="term" value="C:cytoplasm"/>
    <property type="evidence" value="ECO:0007669"/>
    <property type="project" value="UniProtKB-SubCell"/>
</dbReference>
<dbReference type="CDD" id="cd04905">
    <property type="entry name" value="ACT_CM-PDT"/>
    <property type="match status" value="1"/>
</dbReference>
<evidence type="ECO:0000256" key="9">
    <source>
        <dbReference type="ARBA" id="ARBA00022605"/>
    </source>
</evidence>
<evidence type="ECO:0000256" key="7">
    <source>
        <dbReference type="ARBA" id="ARBA00014401"/>
    </source>
</evidence>
<dbReference type="PROSITE" id="PS00857">
    <property type="entry name" value="PREPHENATE_DEHYDR_1"/>
    <property type="match status" value="1"/>
</dbReference>
<dbReference type="Gene3D" id="3.30.70.260">
    <property type="match status" value="1"/>
</dbReference>
<dbReference type="Gene3D" id="3.40.190.10">
    <property type="entry name" value="Periplasmic binding protein-like II"/>
    <property type="match status" value="2"/>
</dbReference>
<gene>
    <name evidence="19" type="ORF">MNB_SM-7-802</name>
</gene>
<dbReference type="PANTHER" id="PTHR21022">
    <property type="entry name" value="PREPHENATE DEHYDRATASE P PROTEIN"/>
    <property type="match status" value="1"/>
</dbReference>
<evidence type="ECO:0000256" key="8">
    <source>
        <dbReference type="ARBA" id="ARBA00022490"/>
    </source>
</evidence>
<comment type="pathway">
    <text evidence="5">Metabolic intermediate biosynthesis; prephenate biosynthesis; prephenate from chorismate: step 1/1.</text>
</comment>
<evidence type="ECO:0000313" key="19">
    <source>
        <dbReference type="EMBL" id="SFV60789.1"/>
    </source>
</evidence>
<dbReference type="SUPFAM" id="SSF53850">
    <property type="entry name" value="Periplasmic binding protein-like II"/>
    <property type="match status" value="1"/>
</dbReference>
<evidence type="ECO:0000256" key="1">
    <source>
        <dbReference type="ARBA" id="ARBA00000824"/>
    </source>
</evidence>
<dbReference type="InterPro" id="IPR001086">
    <property type="entry name" value="Preph_deHydtase"/>
</dbReference>
<dbReference type="InterPro" id="IPR045865">
    <property type="entry name" value="ACT-like_dom_sf"/>
</dbReference>
<dbReference type="GO" id="GO:0009094">
    <property type="term" value="P:L-phenylalanine biosynthetic process"/>
    <property type="evidence" value="ECO:0007669"/>
    <property type="project" value="UniProtKB-UniPathway"/>
</dbReference>
<name>A0A1W1C4T9_9ZZZZ</name>
<dbReference type="InterPro" id="IPR018528">
    <property type="entry name" value="Preph_deHydtase_CS"/>
</dbReference>
<accession>A0A1W1C4T9</accession>
<protein>
    <recommendedName>
        <fullName evidence="7">Bifunctional chorismate mutase/prephenate dehydratase</fullName>
        <ecNumber evidence="6">4.2.1.51</ecNumber>
    </recommendedName>
    <alternativeName>
        <fullName evidence="16">Chorismate mutase-prephenate dehydratase</fullName>
    </alternativeName>
    <alternativeName>
        <fullName evidence="15">p-protein</fullName>
    </alternativeName>
</protein>
<evidence type="ECO:0000256" key="4">
    <source>
        <dbReference type="ARBA" id="ARBA00004741"/>
    </source>
</evidence>
<dbReference type="GO" id="GO:0004106">
    <property type="term" value="F:chorismate mutase activity"/>
    <property type="evidence" value="ECO:0007669"/>
    <property type="project" value="UniProtKB-EC"/>
</dbReference>
<evidence type="ECO:0000259" key="17">
    <source>
        <dbReference type="PROSITE" id="PS51168"/>
    </source>
</evidence>
<dbReference type="InterPro" id="IPR008242">
    <property type="entry name" value="Chor_mutase/pphenate_deHydtase"/>
</dbReference>
<dbReference type="PIRSF" id="PIRSF001500">
    <property type="entry name" value="Chor_mut_pdt_Ppr"/>
    <property type="match status" value="1"/>
</dbReference>
<feature type="domain" description="Prephenate dehydratase" evidence="18">
    <location>
        <begin position="95"/>
        <end position="271"/>
    </location>
</feature>
<feature type="domain" description="Chorismate mutase" evidence="17">
    <location>
        <begin position="2"/>
        <end position="95"/>
    </location>
</feature>
<dbReference type="EC" id="4.2.1.51" evidence="6"/>
<dbReference type="InterPro" id="IPR010957">
    <property type="entry name" value="G/b/e-P-prot_chorismate_mutase"/>
</dbReference>
<evidence type="ECO:0000256" key="5">
    <source>
        <dbReference type="ARBA" id="ARBA00004817"/>
    </source>
</evidence>
<dbReference type="Pfam" id="PF00800">
    <property type="entry name" value="PDT"/>
    <property type="match status" value="1"/>
</dbReference>
<dbReference type="EMBL" id="FPHB01000048">
    <property type="protein sequence ID" value="SFV60789.1"/>
    <property type="molecule type" value="Genomic_DNA"/>
</dbReference>
<dbReference type="GO" id="GO:0046417">
    <property type="term" value="P:chorismate metabolic process"/>
    <property type="evidence" value="ECO:0007669"/>
    <property type="project" value="InterPro"/>
</dbReference>
<dbReference type="SUPFAM" id="SSF48600">
    <property type="entry name" value="Chorismate mutase II"/>
    <property type="match status" value="1"/>
</dbReference>
<dbReference type="SMART" id="SM00830">
    <property type="entry name" value="CM_2"/>
    <property type="match status" value="1"/>
</dbReference>
<evidence type="ECO:0000256" key="2">
    <source>
        <dbReference type="ARBA" id="ARBA00002364"/>
    </source>
</evidence>
<proteinExistence type="predicted"/>
<comment type="function">
    <text evidence="2">Catalyzes the Claisen rearrangement of chorismate to prephenate and the decarboxylation/dehydration of prephenate to phenylpyruvate.</text>
</comment>
<comment type="pathway">
    <text evidence="4">Amino-acid biosynthesis; L-phenylalanine biosynthesis; phenylpyruvate from prephenate: step 1/1.</text>
</comment>
<dbReference type="NCBIfam" id="TIGR01807">
    <property type="entry name" value="CM_P2"/>
    <property type="match status" value="1"/>
</dbReference>
<evidence type="ECO:0000256" key="15">
    <source>
        <dbReference type="ARBA" id="ARBA00031175"/>
    </source>
</evidence>
<keyword evidence="12 19" id="KW-0413">Isomerase</keyword>
<dbReference type="UniPathway" id="UPA00120">
    <property type="reaction ID" value="UER00203"/>
</dbReference>